<name>A0A6A6KW54_HEVBR</name>
<organism evidence="2 3">
    <name type="scientific">Hevea brasiliensis</name>
    <name type="common">Para rubber tree</name>
    <name type="synonym">Siphonia brasiliensis</name>
    <dbReference type="NCBI Taxonomy" id="3981"/>
    <lineage>
        <taxon>Eukaryota</taxon>
        <taxon>Viridiplantae</taxon>
        <taxon>Streptophyta</taxon>
        <taxon>Embryophyta</taxon>
        <taxon>Tracheophyta</taxon>
        <taxon>Spermatophyta</taxon>
        <taxon>Magnoliopsida</taxon>
        <taxon>eudicotyledons</taxon>
        <taxon>Gunneridae</taxon>
        <taxon>Pentapetalae</taxon>
        <taxon>rosids</taxon>
        <taxon>fabids</taxon>
        <taxon>Malpighiales</taxon>
        <taxon>Euphorbiaceae</taxon>
        <taxon>Crotonoideae</taxon>
        <taxon>Micrandreae</taxon>
        <taxon>Hevea</taxon>
    </lineage>
</organism>
<dbReference type="Proteomes" id="UP000467840">
    <property type="component" value="Chromosome 13"/>
</dbReference>
<dbReference type="EMBL" id="JAAGAX010000014">
    <property type="protein sequence ID" value="KAF2292405.1"/>
    <property type="molecule type" value="Genomic_DNA"/>
</dbReference>
<sequence>MAEEICFQEWKKEIAVVISEWEHHLEAQLQHGDLEENEISSTRKSIENTDRDVDYVKEAHDGSTGSEVVSSESEGNLDDFDHVGDYCDVFDRETIGIEEVDNEENMKDSGGQSIRKGIRAYEDHEVVKILANSISKMPSETLSLQAEGEFQNELQIPGGHLSLAWKRRFSIIVDVAKALEFLRLGCDPPVVHGDIKPSNVLLDFDFGAKRIQMEGEFGVNLFSPDLGRSQEMWKSQELFGNLTSDTPAIGIPVEACQDVDFALVLQVSFSSENSRVNFFNANTTSESDVKVENGKGKEASGVDIGGDDWDCKFLPYDDEPVIEPSLPLKFTFGTKEQALVEK</sequence>
<gene>
    <name evidence="2" type="ORF">GH714_022009</name>
</gene>
<evidence type="ECO:0000313" key="3">
    <source>
        <dbReference type="Proteomes" id="UP000467840"/>
    </source>
</evidence>
<proteinExistence type="predicted"/>
<comment type="caution">
    <text evidence="2">The sequence shown here is derived from an EMBL/GenBank/DDBJ whole genome shotgun (WGS) entry which is preliminary data.</text>
</comment>
<dbReference type="GO" id="GO:0004672">
    <property type="term" value="F:protein kinase activity"/>
    <property type="evidence" value="ECO:0007669"/>
    <property type="project" value="InterPro"/>
</dbReference>
<feature type="domain" description="Protein kinase" evidence="1">
    <location>
        <begin position="53"/>
        <end position="342"/>
    </location>
</feature>
<dbReference type="GO" id="GO:0005524">
    <property type="term" value="F:ATP binding"/>
    <property type="evidence" value="ECO:0007669"/>
    <property type="project" value="InterPro"/>
</dbReference>
<keyword evidence="3" id="KW-1185">Reference proteome</keyword>
<dbReference type="InterPro" id="IPR008271">
    <property type="entry name" value="Ser/Thr_kinase_AS"/>
</dbReference>
<evidence type="ECO:0000313" key="2">
    <source>
        <dbReference type="EMBL" id="KAF2292405.1"/>
    </source>
</evidence>
<dbReference type="Gene3D" id="1.10.510.10">
    <property type="entry name" value="Transferase(Phosphotransferase) domain 1"/>
    <property type="match status" value="1"/>
</dbReference>
<reference evidence="2 3" key="1">
    <citation type="journal article" date="2020" name="Mol. Plant">
        <title>The Chromosome-Based Rubber Tree Genome Provides New Insights into Spurge Genome Evolution and Rubber Biosynthesis.</title>
        <authorList>
            <person name="Liu J."/>
            <person name="Shi C."/>
            <person name="Shi C.C."/>
            <person name="Li W."/>
            <person name="Zhang Q.J."/>
            <person name="Zhang Y."/>
            <person name="Li K."/>
            <person name="Lu H.F."/>
            <person name="Shi C."/>
            <person name="Zhu S.T."/>
            <person name="Xiao Z.Y."/>
            <person name="Nan H."/>
            <person name="Yue Y."/>
            <person name="Zhu X.G."/>
            <person name="Wu Y."/>
            <person name="Hong X.N."/>
            <person name="Fan G.Y."/>
            <person name="Tong Y."/>
            <person name="Zhang D."/>
            <person name="Mao C.L."/>
            <person name="Liu Y.L."/>
            <person name="Hao S.J."/>
            <person name="Liu W.Q."/>
            <person name="Lv M.Q."/>
            <person name="Zhang H.B."/>
            <person name="Liu Y."/>
            <person name="Hu-Tang G.R."/>
            <person name="Wang J.P."/>
            <person name="Wang J.H."/>
            <person name="Sun Y.H."/>
            <person name="Ni S.B."/>
            <person name="Chen W.B."/>
            <person name="Zhang X.C."/>
            <person name="Jiao Y.N."/>
            <person name="Eichler E.E."/>
            <person name="Li G.H."/>
            <person name="Liu X."/>
            <person name="Gao L.Z."/>
        </authorList>
    </citation>
    <scope>NUCLEOTIDE SEQUENCE [LARGE SCALE GENOMIC DNA]</scope>
    <source>
        <strain evidence="3">cv. GT1</strain>
        <tissue evidence="2">Leaf</tissue>
    </source>
</reference>
<dbReference type="PROSITE" id="PS00108">
    <property type="entry name" value="PROTEIN_KINASE_ST"/>
    <property type="match status" value="1"/>
</dbReference>
<dbReference type="AlphaFoldDB" id="A0A6A6KW54"/>
<dbReference type="PANTHER" id="PTHR46821:SF4">
    <property type="entry name" value="OS08G0275200 PROTEIN"/>
    <property type="match status" value="1"/>
</dbReference>
<dbReference type="InterPro" id="IPR011009">
    <property type="entry name" value="Kinase-like_dom_sf"/>
</dbReference>
<dbReference type="PANTHER" id="PTHR46821">
    <property type="entry name" value="OS07G0586332 PROTEIN"/>
    <property type="match status" value="1"/>
</dbReference>
<dbReference type="SUPFAM" id="SSF56112">
    <property type="entry name" value="Protein kinase-like (PK-like)"/>
    <property type="match status" value="1"/>
</dbReference>
<accession>A0A6A6KW54</accession>
<evidence type="ECO:0000259" key="1">
    <source>
        <dbReference type="PROSITE" id="PS50011"/>
    </source>
</evidence>
<dbReference type="PROSITE" id="PS50011">
    <property type="entry name" value="PROTEIN_KINASE_DOM"/>
    <property type="match status" value="1"/>
</dbReference>
<dbReference type="InterPro" id="IPR044576">
    <property type="entry name" value="At4g25390-like"/>
</dbReference>
<protein>
    <recommendedName>
        <fullName evidence="1">Protein kinase domain-containing protein</fullName>
    </recommendedName>
</protein>
<dbReference type="InterPro" id="IPR000719">
    <property type="entry name" value="Prot_kinase_dom"/>
</dbReference>